<dbReference type="Proteomes" id="UP001597267">
    <property type="component" value="Unassembled WGS sequence"/>
</dbReference>
<keyword evidence="1" id="KW-1133">Transmembrane helix</keyword>
<keyword evidence="1" id="KW-0812">Transmembrane</keyword>
<proteinExistence type="predicted"/>
<organism evidence="2 3">
    <name type="scientific">Agrilactobacillus yilanensis</name>
    <dbReference type="NCBI Taxonomy" id="2485997"/>
    <lineage>
        <taxon>Bacteria</taxon>
        <taxon>Bacillati</taxon>
        <taxon>Bacillota</taxon>
        <taxon>Bacilli</taxon>
        <taxon>Lactobacillales</taxon>
        <taxon>Lactobacillaceae</taxon>
        <taxon>Agrilactobacillus</taxon>
    </lineage>
</organism>
<accession>A0ABW4JCN8</accession>
<evidence type="ECO:0000313" key="3">
    <source>
        <dbReference type="Proteomes" id="UP001597267"/>
    </source>
</evidence>
<protein>
    <recommendedName>
        <fullName evidence="4">PepSY domain-containing protein</fullName>
    </recommendedName>
</protein>
<reference evidence="3" key="1">
    <citation type="journal article" date="2019" name="Int. J. Syst. Evol. Microbiol.">
        <title>The Global Catalogue of Microorganisms (GCM) 10K type strain sequencing project: providing services to taxonomists for standard genome sequencing and annotation.</title>
        <authorList>
            <consortium name="The Broad Institute Genomics Platform"/>
            <consortium name="The Broad Institute Genome Sequencing Center for Infectious Disease"/>
            <person name="Wu L."/>
            <person name="Ma J."/>
        </authorList>
    </citation>
    <scope>NUCLEOTIDE SEQUENCE [LARGE SCALE GENOMIC DNA]</scope>
    <source>
        <strain evidence="3">CCM 8896</strain>
    </source>
</reference>
<keyword evidence="3" id="KW-1185">Reference proteome</keyword>
<sequence>MTKSKYYGYGFLAGTLLGSSLVYSYQARKQQKRAQILDHVKALFLREGPIEGAWIEEDIEPYSDQTHLTKAYFGGVTRMEDDVLRQYQFAADATTGELLDVYKI</sequence>
<gene>
    <name evidence="2" type="ORF">ACFQ5M_11505</name>
</gene>
<evidence type="ECO:0000256" key="1">
    <source>
        <dbReference type="SAM" id="Phobius"/>
    </source>
</evidence>
<name>A0ABW4JCN8_9LACO</name>
<evidence type="ECO:0000313" key="2">
    <source>
        <dbReference type="EMBL" id="MFD1672727.1"/>
    </source>
</evidence>
<feature type="transmembrane region" description="Helical" evidence="1">
    <location>
        <begin position="6"/>
        <end position="25"/>
    </location>
</feature>
<comment type="caution">
    <text evidence="2">The sequence shown here is derived from an EMBL/GenBank/DDBJ whole genome shotgun (WGS) entry which is preliminary data.</text>
</comment>
<evidence type="ECO:0008006" key="4">
    <source>
        <dbReference type="Google" id="ProtNLM"/>
    </source>
</evidence>
<dbReference type="EMBL" id="JBHTOP010000026">
    <property type="protein sequence ID" value="MFD1672727.1"/>
    <property type="molecule type" value="Genomic_DNA"/>
</dbReference>
<keyword evidence="1" id="KW-0472">Membrane</keyword>
<dbReference type="RefSeq" id="WP_125713229.1">
    <property type="nucleotide sequence ID" value="NZ_JBHTOP010000026.1"/>
</dbReference>